<evidence type="ECO:0000259" key="7">
    <source>
        <dbReference type="Pfam" id="PF05199"/>
    </source>
</evidence>
<reference evidence="8" key="3">
    <citation type="journal article" date="2021" name="bioRxiv">
        <title>Bilateral symmetry of linear streptomycete chromosomes.</title>
        <authorList>
            <person name="Algora-Gallardo L."/>
            <person name="Schniete J.K."/>
            <person name="Mark D.R."/>
            <person name="Hunter I.S."/>
            <person name="Herron P.R."/>
        </authorList>
    </citation>
    <scope>NUCLEOTIDE SEQUENCE</scope>
    <source>
        <strain evidence="8">ATCC 10970</strain>
    </source>
</reference>
<dbReference type="Pfam" id="PF00732">
    <property type="entry name" value="GMC_oxred_N"/>
    <property type="match status" value="1"/>
</dbReference>
<dbReference type="InterPro" id="IPR036188">
    <property type="entry name" value="FAD/NAD-bd_sf"/>
</dbReference>
<feature type="domain" description="FAD-dependent oxidoreductase 2 FAD-binding" evidence="6">
    <location>
        <begin position="19"/>
        <end position="56"/>
    </location>
</feature>
<name>L8EMW3_STRR1</name>
<sequence>MDRRLMTRRRAPARTVSCDALVIGSGAGGAVAALELARAGHPTVVLEEGPRTTTAELAASAPAANLRRLYRDAGLTPILGSPVIPYGEGRCVGGSTVVNGGLLWAPPDALLDRWARVMGTTDYRAERLAGHLSTVSERLGAGEQPHGDGNADSRLLAEAADALGWRWSAARRAAPGCRHLNRCPTGCPGGAKRSMLVSYLPEAERYGAVIEPGTRAVLLRHDGRTVHRVSALGGPDGRTRIDYRPRTVFLAAGSVGSALLLQRSGIHARTAGRAMGFHVNFRLVARFADPVHAGRGTIFTAQLREFEDLGIHVMPANLTPGSLAAALAGHGPAVVNPLLADLPRVAVYTVQVRMSGRVAVRHLPGGGRSLRHRMAPYDRGLLRFALGRAARLLFRAGAVELYPPCTSVLRSESAAREFAVRADPRSWDLVCVHAMASCPMGWSALGGVCDQHGRPYGFTNLRLCDASVLPGPAGLSPQGTVMAFAHEIAARYLSSPPQVPTRRHCDSDTPS</sequence>
<feature type="domain" description="Glucose-methanol-choline oxidoreductase C-terminal" evidence="7">
    <location>
        <begin position="373"/>
        <end position="485"/>
    </location>
</feature>
<evidence type="ECO:0000259" key="6">
    <source>
        <dbReference type="Pfam" id="PF00890"/>
    </source>
</evidence>
<dbReference type="EMBL" id="CP048261">
    <property type="protein sequence ID" value="QST82547.1"/>
    <property type="molecule type" value="Genomic_DNA"/>
</dbReference>
<proteinExistence type="inferred from homology"/>
<evidence type="ECO:0000259" key="5">
    <source>
        <dbReference type="Pfam" id="PF00732"/>
    </source>
</evidence>
<evidence type="ECO:0000313" key="9">
    <source>
        <dbReference type="Proteomes" id="UP000011074"/>
    </source>
</evidence>
<evidence type="ECO:0000256" key="3">
    <source>
        <dbReference type="ARBA" id="ARBA00022827"/>
    </source>
</evidence>
<dbReference type="GeneID" id="66856782"/>
<dbReference type="SUPFAM" id="SSF51905">
    <property type="entry name" value="FAD/NAD(P)-binding domain"/>
    <property type="match status" value="1"/>
</dbReference>
<evidence type="ECO:0000256" key="1">
    <source>
        <dbReference type="ARBA" id="ARBA00010790"/>
    </source>
</evidence>
<evidence type="ECO:0000256" key="2">
    <source>
        <dbReference type="ARBA" id="ARBA00022630"/>
    </source>
</evidence>
<dbReference type="InterPro" id="IPR007867">
    <property type="entry name" value="GMC_OxRtase_C"/>
</dbReference>
<evidence type="ECO:0000313" key="8">
    <source>
        <dbReference type="EMBL" id="QST82547.1"/>
    </source>
</evidence>
<evidence type="ECO:0000256" key="4">
    <source>
        <dbReference type="ARBA" id="ARBA00023002"/>
    </source>
</evidence>
<reference evidence="8" key="2">
    <citation type="submission" date="2020-01" db="EMBL/GenBank/DDBJ databases">
        <authorList>
            <person name="Algora L."/>
            <person name="Schniete J.K."/>
            <person name="MacFadyen A."/>
            <person name="Hoskisson P.A."/>
            <person name="Hunter I.S."/>
            <person name="Herron P.R."/>
        </authorList>
    </citation>
    <scope>NUCLEOTIDE SEQUENCE</scope>
    <source>
        <strain evidence="8">ATCC 10970</strain>
    </source>
</reference>
<dbReference type="GO" id="GO:0050660">
    <property type="term" value="F:flavin adenine dinucleotide binding"/>
    <property type="evidence" value="ECO:0007669"/>
    <property type="project" value="InterPro"/>
</dbReference>
<dbReference type="PANTHER" id="PTHR46056:SF12">
    <property type="entry name" value="LONG-CHAIN-ALCOHOL OXIDASE"/>
    <property type="match status" value="1"/>
</dbReference>
<comment type="similarity">
    <text evidence="1">Belongs to the GMC oxidoreductase family.</text>
</comment>
<dbReference type="Pfam" id="PF05199">
    <property type="entry name" value="GMC_oxred_C"/>
    <property type="match status" value="1"/>
</dbReference>
<gene>
    <name evidence="8" type="ORF">SRIM_022435</name>
</gene>
<keyword evidence="2" id="KW-0285">Flavoprotein</keyword>
<accession>L8EMW3</accession>
<keyword evidence="4" id="KW-0560">Oxidoreductase</keyword>
<dbReference type="Pfam" id="PF00890">
    <property type="entry name" value="FAD_binding_2"/>
    <property type="match status" value="1"/>
</dbReference>
<dbReference type="AlphaFoldDB" id="L8EMW3"/>
<dbReference type="Gene3D" id="3.50.50.60">
    <property type="entry name" value="FAD/NAD(P)-binding domain"/>
    <property type="match status" value="2"/>
</dbReference>
<dbReference type="PANTHER" id="PTHR46056">
    <property type="entry name" value="LONG-CHAIN-ALCOHOL OXIDASE"/>
    <property type="match status" value="1"/>
</dbReference>
<reference evidence="8" key="1">
    <citation type="submission" date="2012-12" db="EMBL/GenBank/DDBJ databases">
        <authorList>
            <person name="Pethick F.E."/>
            <person name="MacFadyen A.C."/>
            <person name="Tang Z."/>
            <person name="Sangal V."/>
            <person name="Tze-Tze L."/>
            <person name="Chu J."/>
            <person name="Guo M."/>
            <person name="Kirby R."/>
            <person name="Hoskisson P.A."/>
            <person name="Herron P.R."/>
            <person name="Hunter I.S."/>
        </authorList>
    </citation>
    <scope>NUCLEOTIDE SEQUENCE</scope>
    <source>
        <strain evidence="8">ATCC 10970</strain>
    </source>
</reference>
<dbReference type="InterPro" id="IPR000172">
    <property type="entry name" value="GMC_OxRdtase_N"/>
</dbReference>
<dbReference type="Proteomes" id="UP000011074">
    <property type="component" value="Chromosome"/>
</dbReference>
<dbReference type="GO" id="GO:0016614">
    <property type="term" value="F:oxidoreductase activity, acting on CH-OH group of donors"/>
    <property type="evidence" value="ECO:0007669"/>
    <property type="project" value="InterPro"/>
</dbReference>
<organism evidence="8 9">
    <name type="scientific">Streptomyces rimosus subsp. rimosus (strain ATCC 10970 / DSM 40260 / JCM 4667 / NRRL 2234)</name>
    <dbReference type="NCBI Taxonomy" id="1265868"/>
    <lineage>
        <taxon>Bacteria</taxon>
        <taxon>Bacillati</taxon>
        <taxon>Actinomycetota</taxon>
        <taxon>Actinomycetes</taxon>
        <taxon>Kitasatosporales</taxon>
        <taxon>Streptomycetaceae</taxon>
        <taxon>Streptomyces</taxon>
    </lineage>
</organism>
<feature type="domain" description="Glucose-methanol-choline oxidoreductase N-terminal" evidence="5">
    <location>
        <begin position="68"/>
        <end position="278"/>
    </location>
</feature>
<protein>
    <submittedName>
        <fullName evidence="8">GMC family oxidoreductase</fullName>
    </submittedName>
</protein>
<dbReference type="RefSeq" id="WP_003983340.1">
    <property type="nucleotide sequence ID" value="NZ_CP048261.1"/>
</dbReference>
<keyword evidence="3" id="KW-0274">FAD</keyword>
<dbReference type="InterPro" id="IPR003953">
    <property type="entry name" value="FAD-dep_OxRdtase_2_FAD-bd"/>
</dbReference>